<dbReference type="EMBL" id="FJVC01000251">
    <property type="protein sequence ID" value="CZT46524.1"/>
    <property type="molecule type" value="Genomic_DNA"/>
</dbReference>
<dbReference type="Proteomes" id="UP000177625">
    <property type="component" value="Unassembled WGS sequence"/>
</dbReference>
<keyword evidence="3" id="KW-1185">Reference proteome</keyword>
<dbReference type="SUPFAM" id="SSF88723">
    <property type="entry name" value="PIN domain-like"/>
    <property type="match status" value="1"/>
</dbReference>
<dbReference type="AlphaFoldDB" id="A0A1E1MBV4"/>
<name>A0A1E1MBV4_RHYSE</name>
<gene>
    <name evidence="2" type="ORF">RSE6_06962</name>
</gene>
<organism evidence="2 3">
    <name type="scientific">Rhynchosporium secalis</name>
    <name type="common">Barley scald fungus</name>
    <dbReference type="NCBI Taxonomy" id="38038"/>
    <lineage>
        <taxon>Eukaryota</taxon>
        <taxon>Fungi</taxon>
        <taxon>Dikarya</taxon>
        <taxon>Ascomycota</taxon>
        <taxon>Pezizomycotina</taxon>
        <taxon>Leotiomycetes</taxon>
        <taxon>Helotiales</taxon>
        <taxon>Ploettnerulaceae</taxon>
        <taxon>Rhynchosporium</taxon>
    </lineage>
</organism>
<evidence type="ECO:0000313" key="3">
    <source>
        <dbReference type="Proteomes" id="UP000177625"/>
    </source>
</evidence>
<evidence type="ECO:0000256" key="1">
    <source>
        <dbReference type="SAM" id="MobiDB-lite"/>
    </source>
</evidence>
<protein>
    <submittedName>
        <fullName evidence="2">Uncharacterized protein</fullName>
    </submittedName>
</protein>
<feature type="region of interest" description="Disordered" evidence="1">
    <location>
        <begin position="221"/>
        <end position="247"/>
    </location>
</feature>
<accession>A0A1E1MBV4</accession>
<reference evidence="3" key="1">
    <citation type="submission" date="2016-03" db="EMBL/GenBank/DDBJ databases">
        <authorList>
            <person name="Guldener U."/>
        </authorList>
    </citation>
    <scope>NUCLEOTIDE SEQUENCE [LARGE SCALE GENOMIC DNA]</scope>
</reference>
<proteinExistence type="predicted"/>
<sequence length="247" mass="28276">MESSQHLCFEYNRVIKLPTLEGHFPDIQERRLGGLRSIYYNQVKLRGGHVIDAAVSARRVFPRQLLVSTSLYLLKPSVFLETYSMNQIFVQDENSTESVSSICPDTTNNSNRLWDELGKGDAVKIAVYAAEHFEKHKRPLRIAIDEAVWCYKYCIHDHEHIDQIRLVRQRDSQPSEKNILYQILKLLKLNIQFVFVADGPLRPVDKLKDAICEHQGWPDALSGSPSRSAGYHARSASSSSCKDLLYE</sequence>
<evidence type="ECO:0000313" key="2">
    <source>
        <dbReference type="EMBL" id="CZT46524.1"/>
    </source>
</evidence>
<dbReference type="InterPro" id="IPR029060">
    <property type="entry name" value="PIN-like_dom_sf"/>
</dbReference>
<dbReference type="Gene3D" id="3.40.50.1010">
    <property type="entry name" value="5'-nuclease"/>
    <property type="match status" value="1"/>
</dbReference>